<comment type="caution">
    <text evidence="3">The sequence shown here is derived from an EMBL/GenBank/DDBJ whole genome shotgun (WGS) entry which is preliminary data.</text>
</comment>
<dbReference type="OrthoDB" id="5186at2759"/>
<dbReference type="Proteomes" id="UP000243579">
    <property type="component" value="Unassembled WGS sequence"/>
</dbReference>
<dbReference type="InterPro" id="IPR011704">
    <property type="entry name" value="ATPase_dyneun-rel_AAA"/>
</dbReference>
<dbReference type="Gene3D" id="3.40.50.300">
    <property type="entry name" value="P-loop containing nucleotide triphosphate hydrolases"/>
    <property type="match status" value="3"/>
</dbReference>
<dbReference type="SMART" id="SM00327">
    <property type="entry name" value="VWA"/>
    <property type="match status" value="1"/>
</dbReference>
<dbReference type="GO" id="GO:0005524">
    <property type="term" value="F:ATP binding"/>
    <property type="evidence" value="ECO:0007669"/>
    <property type="project" value="InterPro"/>
</dbReference>
<sequence length="1795" mass="193784">MLRQRVCRPSHWRVVQLQKAALSTVSIGGISVPKAIASEPHLVPTGFVPSQLSQESLGHLRWMLQKDLLEQDMFLIGPPGPARRHLALQFAELLHREVEYVAISQDTTESDLKQRREIACGAAVFTDQAPVRAAIHGRLLILDGLEKAERNVLPTLNNLLENREMALEDGRFLMKAESFDALLAAGHSADALAAQNLVRVHPRFRVLALGLPVPPFPGRSLDPPLRSRFQARRVAPPAPGALLETLLAAIPGASVATAEQLVGLAEALHVVENTTTGGRGTRPPHLSPGVLEHVLAVATAFPSATDAASVLLRVFPVGLWPEHRDTLERVVTACLPSNVAGPTTYTLTATAPFTATLSIGSDAPVPVACGVLGPNMAPLTGYLETPSYAATVARMLQDHALGKDLCLLGPKGSGKSGLARQFAHRLGYPTELCTLFKDMTSRDLFQRRATDADGNTYWEDSPLMHAARHGHIAILDGVHRLHGDTLATLQRLLQDREIDLADGAKFIAAHKATGVGAVPIHAAFRVVCLGEAGGAKGPTWLSSESVAMLAFHEAPSLAAAELTTLLTDLNPSLPSAVVSVLVAFWAQVQATPELSLSLRQLLRVARRLDAFPDQALADLAPVVHDTMMTQFVGPAQAAAIRRALGAVHSSPPANTASSAVDIDTAVAIVAAPDSLTIGNVTYPITRPPARPELVPQPLYYDIPKHTRVMQQVLQDIVAGQRHLLLIGNQGVGKNKVVDRLLQLMQQEREYIQLHRDTTVQTLTLVPTLEGGRIRWEDSPLVRAVKEGRTLVVDEADKAPLEVVCVLKGLIEDGEMLLGDGRRILDPAKVAVADADPTKTILVHPAFRMWVLANRPGYPFLGNNLFSEIGDIFASHSIDNPDAASELALLQAYAPSVPTPVLRRLCGAFAELRQLVEDGAISYPYSTREAVAVAKHLEMFPDDGVTATLENVLAFDAYDAPLRQLLADVFHRYVDRGWLDVTCASHGIPLAAADRPRRLSIDVAETVPLPPRIRSDVWTPLESETPLPVASAPLKPRRLYLEPPTTRTFGVQHHRLESFSELVASWAVPLAKRQVATSMAVLPSGAVHVVTAQPLGLHSFIGLDGDRKHLFTELEDSYGYSMHTTPTLHAFGDDLLLHVPSAELLLHLSETHQVLQAYALPSLSPKKKARSVFNWTADRAEPMAVVDAAANRVLLYQALHPNFHIIDVREAKCWTVQTSAPVVSAAMTGDGTFRLHYANDAGVYVVDTSDPRQPMQSRFTTADTAATYARSVAPTATMATPVRHLTHPEAYVQLLAPTATDSFDVWSVPRSTAVDRLSAAHFQSPRLLAGVPTALSVVDVAAETVAEVALPAADDVVAIGSLANGDALTLQAGGQLCRWQLDTDALAHDLASWKLMFAHDALAGTATPLALQMPGGESTPKTGLDTPKVGKDDPDNQPHVGGNTWAGGTGGSDTAGLGGRGGPYRLDKGHKVHQVSQAKKDEVTDDARRKAKAMADAALADKLKAIDMTGGEWQAYQKYFGRIEQETAQLRSVLDNLEAREKERGWLRHQASGEWDDAKLVDGIAGDRNVFKRRGVDAAPGLQTAPLKKRMLFVVDVSGSILWILDPTHGRLERMLETTMMVMEAFAGFETKVEYAIMGHSGDAPAIPFVPFDAPPADRKQRLQVLRLVRGVLRVTIPAQVLQKMLAHSQYCSSGDHTVAAIEAAVQRVAAKDGDEYFVFVVSDANLDRYGIHPKVLGRALAADGRVNAHAIFVASFADEAARILRHLPPGHGHVCLDTAELPRVFKKIFAASLQP</sequence>
<dbReference type="InterPro" id="IPR039891">
    <property type="entry name" value="VWA8"/>
</dbReference>
<dbReference type="STRING" id="1202772.A0A1V9YC65"/>
<gene>
    <name evidence="3" type="ORF">ACHHYP_14843</name>
</gene>
<accession>A0A1V9YC65</accession>
<dbReference type="GO" id="GO:0016887">
    <property type="term" value="F:ATP hydrolysis activity"/>
    <property type="evidence" value="ECO:0007669"/>
    <property type="project" value="InterPro"/>
</dbReference>
<name>A0A1V9YC65_ACHHY</name>
<dbReference type="InterPro" id="IPR036465">
    <property type="entry name" value="vWFA_dom_sf"/>
</dbReference>
<feature type="domain" description="VWFA" evidence="2">
    <location>
        <begin position="1587"/>
        <end position="1793"/>
    </location>
</feature>
<dbReference type="PANTHER" id="PTHR21610">
    <property type="entry name" value="VON WILLEBRAND FACTOR A DOMAIN-CONTAINING PROTEIN 8"/>
    <property type="match status" value="1"/>
</dbReference>
<dbReference type="InterPro" id="IPR002035">
    <property type="entry name" value="VWF_A"/>
</dbReference>
<feature type="region of interest" description="Disordered" evidence="1">
    <location>
        <begin position="1413"/>
        <end position="1485"/>
    </location>
</feature>
<evidence type="ECO:0000313" key="4">
    <source>
        <dbReference type="Proteomes" id="UP000243579"/>
    </source>
</evidence>
<dbReference type="FunFam" id="3.40.50.300:FF:000587">
    <property type="entry name" value="von Willebrand factor A domain containing 8"/>
    <property type="match status" value="1"/>
</dbReference>
<reference evidence="3 4" key="1">
    <citation type="journal article" date="2014" name="Genome Biol. Evol.">
        <title>The secreted proteins of Achlya hypogyna and Thraustotheca clavata identify the ancestral oomycete secretome and reveal gene acquisitions by horizontal gene transfer.</title>
        <authorList>
            <person name="Misner I."/>
            <person name="Blouin N."/>
            <person name="Leonard G."/>
            <person name="Richards T.A."/>
            <person name="Lane C.E."/>
        </authorList>
    </citation>
    <scope>NUCLEOTIDE SEQUENCE [LARGE SCALE GENOMIC DNA]</scope>
    <source>
        <strain evidence="3 4">ATCC 48635</strain>
    </source>
</reference>
<dbReference type="PANTHER" id="PTHR21610:SF9">
    <property type="entry name" value="VON WILLEBRAND FACTOR A DOMAIN-CONTAINING PROTEIN 8"/>
    <property type="match status" value="1"/>
</dbReference>
<dbReference type="Pfam" id="PF07728">
    <property type="entry name" value="AAA_5"/>
    <property type="match status" value="3"/>
</dbReference>
<protein>
    <recommendedName>
        <fullName evidence="2">VWFA domain-containing protein</fullName>
    </recommendedName>
</protein>
<evidence type="ECO:0000256" key="1">
    <source>
        <dbReference type="SAM" id="MobiDB-lite"/>
    </source>
</evidence>
<proteinExistence type="predicted"/>
<keyword evidence="4" id="KW-1185">Reference proteome</keyword>
<dbReference type="SUPFAM" id="SSF52540">
    <property type="entry name" value="P-loop containing nucleoside triphosphate hydrolases"/>
    <property type="match status" value="3"/>
</dbReference>
<organism evidence="3 4">
    <name type="scientific">Achlya hypogyna</name>
    <name type="common">Oomycete</name>
    <name type="synonym">Protoachlya hypogyna</name>
    <dbReference type="NCBI Taxonomy" id="1202772"/>
    <lineage>
        <taxon>Eukaryota</taxon>
        <taxon>Sar</taxon>
        <taxon>Stramenopiles</taxon>
        <taxon>Oomycota</taxon>
        <taxon>Saprolegniomycetes</taxon>
        <taxon>Saprolegniales</taxon>
        <taxon>Achlyaceae</taxon>
        <taxon>Achlya</taxon>
    </lineage>
</organism>
<evidence type="ECO:0000259" key="2">
    <source>
        <dbReference type="SMART" id="SM00327"/>
    </source>
</evidence>
<dbReference type="SUPFAM" id="SSF53300">
    <property type="entry name" value="vWA-like"/>
    <property type="match status" value="1"/>
</dbReference>
<dbReference type="InterPro" id="IPR027417">
    <property type="entry name" value="P-loop_NTPase"/>
</dbReference>
<dbReference type="EMBL" id="JNBR01002229">
    <property type="protein sequence ID" value="OQR83325.1"/>
    <property type="molecule type" value="Genomic_DNA"/>
</dbReference>
<dbReference type="GO" id="GO:0005737">
    <property type="term" value="C:cytoplasm"/>
    <property type="evidence" value="ECO:0007669"/>
    <property type="project" value="TreeGrafter"/>
</dbReference>
<feature type="compositionally biased region" description="Gly residues" evidence="1">
    <location>
        <begin position="1443"/>
        <end position="1461"/>
    </location>
</feature>
<evidence type="ECO:0000313" key="3">
    <source>
        <dbReference type="EMBL" id="OQR83325.1"/>
    </source>
</evidence>